<dbReference type="InterPro" id="IPR052261">
    <property type="entry name" value="Glycosyltransferase_13"/>
</dbReference>
<evidence type="ECO:0000256" key="5">
    <source>
        <dbReference type="ARBA" id="ARBA00022679"/>
    </source>
</evidence>
<evidence type="ECO:0000256" key="10">
    <source>
        <dbReference type="ARBA" id="ARBA00023034"/>
    </source>
</evidence>
<dbReference type="GO" id="GO:0006487">
    <property type="term" value="P:protein N-linked glycosylation"/>
    <property type="evidence" value="ECO:0007669"/>
    <property type="project" value="TreeGrafter"/>
</dbReference>
<sequence>MKTLMSSYHDGNSVSGSPTGNAVTYVKESSVHSSTQTTMDIVSLVPTKIRRRLCGSVTRRRLITLASLLAVAFLFLHEGPIFSSSDEKPQMNDRRILESDGVVVVPQVVDVGGVSWKRSEERKEAKHPKDMLKFKVENKTKDEKALVAETRDRFGSEVVSEGAPVTVVLVMCATRPAAIKNHLEQIIRLRPSVESFPIVVSQDGNAASVTNVIKEFVNETTRVSFIHHSERTSEKSGAAKAAKNYFFIAQHYKWALDKVFFEMHYDTAIVTEDDLDIAEDFFSYFSATRYLLRSDPSIWCISAWNDNGGNNITDRSRSDRLYRTDFFPGLGWMLTVDLWKELSPKWPLTYWDDWLRRQDIRNNRACIRPEVSRTAHNLKVAGKGTSGGLYKKYLASVHLPESPIDFSLLDLSYLMKNNYDRILRKRLSEANVISVEMVENLLVPSAENSYIVVYRTPREYRRIARAVGLMIDIRSGMPRTAYYGVVTFLLGVSRIYAIPVALNENLDFISQPSSAFYNTDWDKMTRYLDFQETYCRSGKFMGVCDPSNPQLKEWFKKKRLTERLRSWGEMIVN</sequence>
<evidence type="ECO:0000256" key="13">
    <source>
        <dbReference type="ARBA" id="ARBA00037706"/>
    </source>
</evidence>
<evidence type="ECO:0000256" key="14">
    <source>
        <dbReference type="ARBA" id="ARBA00038949"/>
    </source>
</evidence>
<dbReference type="PANTHER" id="PTHR10468:SF3">
    <property type="entry name" value="ALPHA-1,3-MANNOSYL-GLYCOPROTEIN 2-BETA-N-ACETYLGLUCOSAMINYLTRANSFERASE"/>
    <property type="match status" value="1"/>
</dbReference>
<keyword evidence="6" id="KW-0812">Transmembrane</keyword>
<evidence type="ECO:0000256" key="1">
    <source>
        <dbReference type="ARBA" id="ARBA00004323"/>
    </source>
</evidence>
<dbReference type="FunFam" id="3.90.550.10:FF:000252">
    <property type="entry name" value="Protein O-linked-mannose beta-1,2-N-acetylglucosaminyltransferase 1"/>
    <property type="match status" value="1"/>
</dbReference>
<dbReference type="AlphaFoldDB" id="A0A915A5Z8"/>
<evidence type="ECO:0000256" key="15">
    <source>
        <dbReference type="ARBA" id="ARBA00041712"/>
    </source>
</evidence>
<evidence type="ECO:0000256" key="3">
    <source>
        <dbReference type="ARBA" id="ARBA00006492"/>
    </source>
</evidence>
<evidence type="ECO:0000256" key="8">
    <source>
        <dbReference type="ARBA" id="ARBA00022968"/>
    </source>
</evidence>
<comment type="cofactor">
    <cofactor evidence="17">
        <name>Mn(2+)</name>
        <dbReference type="ChEBI" id="CHEBI:29035"/>
    </cofactor>
    <text evidence="17">The cofactor is mostly bound to the substrate.</text>
</comment>
<dbReference type="Pfam" id="PF03071">
    <property type="entry name" value="GNT-I"/>
    <property type="match status" value="1"/>
</dbReference>
<evidence type="ECO:0000256" key="16">
    <source>
        <dbReference type="ARBA" id="ARBA00049421"/>
    </source>
</evidence>
<evidence type="ECO:0000256" key="6">
    <source>
        <dbReference type="ARBA" id="ARBA00022692"/>
    </source>
</evidence>
<evidence type="ECO:0000256" key="2">
    <source>
        <dbReference type="ARBA" id="ARBA00004922"/>
    </source>
</evidence>
<evidence type="ECO:0000256" key="9">
    <source>
        <dbReference type="ARBA" id="ARBA00022989"/>
    </source>
</evidence>
<dbReference type="WBParaSite" id="PgR002_g007_t03">
    <property type="protein sequence ID" value="PgR002_g007_t03"/>
    <property type="gene ID" value="PgR002_g007"/>
</dbReference>
<comment type="catalytic activity">
    <reaction evidence="16 17">
        <text>N(4)-(alpha-D-Man-(1-&gt;3)-[alpha-D-Man-(1-&gt;3)-[alpha-D-Man-(1-&gt;6)]-alpha-D-Man-(1-&gt;6)]-beta-D-Man-(1-&gt;4)-beta-D-GlcNAc-(1-&gt;4)-beta-D-GlcNAc)-L-asparaginyl-[protein] (N-glucan mannose isomer 5A1,2) + UDP-N-acetyl-alpha-D-glucosamine = N(4)-{beta-D-GlcNAc-(1-&gt;2)-alpha-D-Man-(1-&gt;3)-[alpha-D-Man-(1-&gt;3)-[alpha-D-Man-(1-&gt;6)]-alpha-D-Man-(1-&gt;6)]-beta-D-Man-(1-&gt;4)-beta-D-GlcNAc-(1-&gt;4)-beta-D-GlcNAc}-L-asparaginyl-[protein] + UDP + H(+)</text>
        <dbReference type="Rhea" id="RHEA:11456"/>
        <dbReference type="Rhea" id="RHEA-COMP:14367"/>
        <dbReference type="Rhea" id="RHEA-COMP:14368"/>
        <dbReference type="ChEBI" id="CHEBI:15378"/>
        <dbReference type="ChEBI" id="CHEBI:57705"/>
        <dbReference type="ChEBI" id="CHEBI:58223"/>
        <dbReference type="ChEBI" id="CHEBI:59087"/>
        <dbReference type="ChEBI" id="CHEBI:60625"/>
        <dbReference type="EC" id="2.4.1.101"/>
    </reaction>
</comment>
<dbReference type="InterPro" id="IPR029044">
    <property type="entry name" value="Nucleotide-diphossugar_trans"/>
</dbReference>
<dbReference type="SUPFAM" id="SSF53448">
    <property type="entry name" value="Nucleotide-diphospho-sugar transferases"/>
    <property type="match status" value="1"/>
</dbReference>
<evidence type="ECO:0000256" key="4">
    <source>
        <dbReference type="ARBA" id="ARBA00022676"/>
    </source>
</evidence>
<keyword evidence="10 17" id="KW-0333">Golgi apparatus</keyword>
<dbReference type="PANTHER" id="PTHR10468">
    <property type="entry name" value="PROTEIN O-LINKED-MANNOSE BETA-1,2-N-ACETYLGLUCOSAMINYLTRANSFERASE 1/ALPHA-1,3-MANNOSYL-GLYCOPROTEIN 2-BETA-N-ACETYLGLUCOSAMINYLTRANSFERASE"/>
    <property type="match status" value="1"/>
</dbReference>
<keyword evidence="9" id="KW-1133">Transmembrane helix</keyword>
<dbReference type="GO" id="GO:0000139">
    <property type="term" value="C:Golgi membrane"/>
    <property type="evidence" value="ECO:0007669"/>
    <property type="project" value="UniProtKB-SubCell"/>
</dbReference>
<keyword evidence="5" id="KW-0808">Transferase</keyword>
<dbReference type="Proteomes" id="UP000887569">
    <property type="component" value="Unplaced"/>
</dbReference>
<keyword evidence="11" id="KW-0472">Membrane</keyword>
<accession>A0A915A5Z8</accession>
<proteinExistence type="inferred from homology"/>
<keyword evidence="12 17" id="KW-0464">Manganese</keyword>
<dbReference type="InterPro" id="IPR004139">
    <property type="entry name" value="Glyco_trans_13"/>
</dbReference>
<evidence type="ECO:0000313" key="19">
    <source>
        <dbReference type="Proteomes" id="UP000887569"/>
    </source>
</evidence>
<dbReference type="GO" id="GO:0030145">
    <property type="term" value="F:manganese ion binding"/>
    <property type="evidence" value="ECO:0007669"/>
    <property type="project" value="UniProtKB-UniRule"/>
</dbReference>
<evidence type="ECO:0000256" key="12">
    <source>
        <dbReference type="ARBA" id="ARBA00023211"/>
    </source>
</evidence>
<evidence type="ECO:0000256" key="17">
    <source>
        <dbReference type="RuleBase" id="RU368119"/>
    </source>
</evidence>
<name>A0A915A5Z8_PARUN</name>
<evidence type="ECO:0000256" key="11">
    <source>
        <dbReference type="ARBA" id="ARBA00023136"/>
    </source>
</evidence>
<dbReference type="GO" id="GO:0003827">
    <property type="term" value="F:alpha-1,3-mannosylglycoprotein 2-beta-N-acetylglucosaminyltransferase activity"/>
    <property type="evidence" value="ECO:0007669"/>
    <property type="project" value="UniProtKB-UniRule"/>
</dbReference>
<evidence type="ECO:0000256" key="7">
    <source>
        <dbReference type="ARBA" id="ARBA00022723"/>
    </source>
</evidence>
<keyword evidence="7 17" id="KW-0479">Metal-binding</keyword>
<evidence type="ECO:0000256" key="18">
    <source>
        <dbReference type="SAM" id="MobiDB-lite"/>
    </source>
</evidence>
<feature type="region of interest" description="Disordered" evidence="18">
    <location>
        <begin position="1"/>
        <end position="20"/>
    </location>
</feature>
<comment type="function">
    <text evidence="13 17">Initiates complex N-linked carbohydrate formation. Essential for the conversion of high-mannose to hybrid and complex N-glycans.</text>
</comment>
<dbReference type="Gene3D" id="3.10.180.20">
    <property type="entry name" value="N-Acetylglucosaminyltransferase I, Domain 2"/>
    <property type="match status" value="1"/>
</dbReference>
<keyword evidence="19" id="KW-1185">Reference proteome</keyword>
<keyword evidence="4 17" id="KW-0328">Glycosyltransferase</keyword>
<organism evidence="19 20">
    <name type="scientific">Parascaris univalens</name>
    <name type="common">Nematode worm</name>
    <dbReference type="NCBI Taxonomy" id="6257"/>
    <lineage>
        <taxon>Eukaryota</taxon>
        <taxon>Metazoa</taxon>
        <taxon>Ecdysozoa</taxon>
        <taxon>Nematoda</taxon>
        <taxon>Chromadorea</taxon>
        <taxon>Rhabditida</taxon>
        <taxon>Spirurina</taxon>
        <taxon>Ascaridomorpha</taxon>
        <taxon>Ascaridoidea</taxon>
        <taxon>Ascarididae</taxon>
        <taxon>Parascaris</taxon>
    </lineage>
</organism>
<protein>
    <recommendedName>
        <fullName evidence="14 17">Alpha-1,3-mannosyl-glycoprotein 2-beta-N-acetylglucosaminyltransferase</fullName>
        <shortName evidence="17">GNT-I</shortName>
        <shortName evidence="17">GlcNAc-T I</shortName>
        <ecNumber evidence="14 17">2.4.1.101</ecNumber>
    </recommendedName>
    <alternativeName>
        <fullName evidence="15 17">N-glycosyl-oligosaccharide-glycoprotein N-acetylglucosaminyltransferase I</fullName>
    </alternativeName>
</protein>
<comment type="subcellular location">
    <subcellularLocation>
        <location evidence="1 17">Golgi apparatus membrane</location>
        <topology evidence="1 17">Single-pass type II membrane protein</topology>
    </subcellularLocation>
</comment>
<comment type="similarity">
    <text evidence="3 17">Belongs to the glycosyltransferase 13 family.</text>
</comment>
<dbReference type="Gene3D" id="3.90.550.10">
    <property type="entry name" value="Spore Coat Polysaccharide Biosynthesis Protein SpsA, Chain A"/>
    <property type="match status" value="1"/>
</dbReference>
<keyword evidence="8 17" id="KW-0735">Signal-anchor</keyword>
<dbReference type="EC" id="2.4.1.101" evidence="14 17"/>
<reference evidence="20" key="1">
    <citation type="submission" date="2022-11" db="UniProtKB">
        <authorList>
            <consortium name="WormBaseParasite"/>
        </authorList>
    </citation>
    <scope>IDENTIFICATION</scope>
</reference>
<evidence type="ECO:0000313" key="20">
    <source>
        <dbReference type="WBParaSite" id="PgR002_g007_t03"/>
    </source>
</evidence>
<comment type="pathway">
    <text evidence="2 17">Protein modification; protein glycosylation.</text>
</comment>